<organism evidence="1">
    <name type="scientific">Vreelandella sp. SM1641</name>
    <dbReference type="NCBI Taxonomy" id="3126101"/>
    <lineage>
        <taxon>Bacteria</taxon>
        <taxon>Pseudomonadati</taxon>
        <taxon>Pseudomonadota</taxon>
        <taxon>Gammaproteobacteria</taxon>
        <taxon>Oceanospirillales</taxon>
        <taxon>Halomonadaceae</taxon>
        <taxon>Vreelandella</taxon>
    </lineage>
</organism>
<proteinExistence type="predicted"/>
<accession>A0AAU7XN91</accession>
<dbReference type="KEGG" id="vrs:V8F66_17665"/>
<reference evidence="1" key="1">
    <citation type="submission" date="2024-02" db="EMBL/GenBank/DDBJ databases">
        <title>Complete genome sequence of Vreelandella sp. SM1641, a marine exopolysaccharide-producing bacterium isolated from deep-sea hydrothermal sediment of the southwest Indian Ocean.</title>
        <authorList>
            <person name="Zhu H."/>
            <person name="Sun M."/>
        </authorList>
    </citation>
    <scope>NUCLEOTIDE SEQUENCE</scope>
    <source>
        <strain evidence="1">SM1641</strain>
    </source>
</reference>
<dbReference type="RefSeq" id="WP_281662381.1">
    <property type="nucleotide sequence ID" value="NZ_CP158484.1"/>
</dbReference>
<sequence length="46" mass="5079">MKRINIIEVLLAGNPVGELVASRHQRAFDEKYQHPTLDSAGVVTFG</sequence>
<gene>
    <name evidence="1" type="ORF">V8F66_17665</name>
</gene>
<dbReference type="EMBL" id="CP158484">
    <property type="protein sequence ID" value="XBY58091.1"/>
    <property type="molecule type" value="Genomic_DNA"/>
</dbReference>
<evidence type="ECO:0000313" key="1">
    <source>
        <dbReference type="EMBL" id="XBY58091.1"/>
    </source>
</evidence>
<dbReference type="AlphaFoldDB" id="A0AAU7XN91"/>
<name>A0AAU7XN91_9GAMM</name>
<protein>
    <submittedName>
        <fullName evidence="1">Uncharacterized protein</fullName>
    </submittedName>
</protein>